<evidence type="ECO:0000256" key="1">
    <source>
        <dbReference type="SAM" id="MobiDB-lite"/>
    </source>
</evidence>
<dbReference type="AlphaFoldDB" id="A0A919TID5"/>
<organism evidence="2 3">
    <name type="scientific">Paractinoplanes toevensis</name>
    <dbReference type="NCBI Taxonomy" id="571911"/>
    <lineage>
        <taxon>Bacteria</taxon>
        <taxon>Bacillati</taxon>
        <taxon>Actinomycetota</taxon>
        <taxon>Actinomycetes</taxon>
        <taxon>Micromonosporales</taxon>
        <taxon>Micromonosporaceae</taxon>
        <taxon>Paractinoplanes</taxon>
    </lineage>
</organism>
<gene>
    <name evidence="2" type="ORF">Ato02nite_067080</name>
</gene>
<dbReference type="Proteomes" id="UP000677082">
    <property type="component" value="Unassembled WGS sequence"/>
</dbReference>
<keyword evidence="3" id="KW-1185">Reference proteome</keyword>
<name>A0A919TID5_9ACTN</name>
<dbReference type="RefSeq" id="WP_213010662.1">
    <property type="nucleotide sequence ID" value="NZ_BOQN01000087.1"/>
</dbReference>
<reference evidence="2 3" key="1">
    <citation type="submission" date="2021-03" db="EMBL/GenBank/DDBJ databases">
        <title>Whole genome shotgun sequence of Actinoplanes toevensis NBRC 105298.</title>
        <authorList>
            <person name="Komaki H."/>
            <person name="Tamura T."/>
        </authorList>
    </citation>
    <scope>NUCLEOTIDE SEQUENCE [LARGE SCALE GENOMIC DNA]</scope>
    <source>
        <strain evidence="2 3">NBRC 105298</strain>
    </source>
</reference>
<accession>A0A919TID5</accession>
<dbReference type="EMBL" id="BOQN01000087">
    <property type="protein sequence ID" value="GIM94915.1"/>
    <property type="molecule type" value="Genomic_DNA"/>
</dbReference>
<proteinExistence type="predicted"/>
<feature type="region of interest" description="Disordered" evidence="1">
    <location>
        <begin position="82"/>
        <end position="104"/>
    </location>
</feature>
<protein>
    <submittedName>
        <fullName evidence="2">Uncharacterized protein</fullName>
    </submittedName>
</protein>
<evidence type="ECO:0000313" key="2">
    <source>
        <dbReference type="EMBL" id="GIM94915.1"/>
    </source>
</evidence>
<sequence>MSFSGFANHVRNPALPHKRRVSALRSCVQLYRPIGFEATLSFLEELAGPFHRDDGALLRALDHLAASRALWHDDLRRYAAERRTAKQRGHRTPRRDDRNPNRGPAIWYGASQRAALHALTYWRRSRLPGLLTWNDPGASEIDACVSAALANGGPLSAEQHRRLNDTAQRLRERLDADLYSQDSLAYFRVRDLLLVAGFVTNATTPA</sequence>
<evidence type="ECO:0000313" key="3">
    <source>
        <dbReference type="Proteomes" id="UP000677082"/>
    </source>
</evidence>
<comment type="caution">
    <text evidence="2">The sequence shown here is derived from an EMBL/GenBank/DDBJ whole genome shotgun (WGS) entry which is preliminary data.</text>
</comment>